<evidence type="ECO:0000256" key="3">
    <source>
        <dbReference type="ARBA" id="ARBA00022840"/>
    </source>
</evidence>
<evidence type="ECO:0000313" key="5">
    <source>
        <dbReference type="EMBL" id="GGM29389.1"/>
    </source>
</evidence>
<dbReference type="Gene3D" id="3.40.50.300">
    <property type="entry name" value="P-loop containing nucleotide triphosphate hydrolases"/>
    <property type="match status" value="1"/>
</dbReference>
<keyword evidence="3" id="KW-0067">ATP-binding</keyword>
<dbReference type="InterPro" id="IPR003439">
    <property type="entry name" value="ABC_transporter-like_ATP-bd"/>
</dbReference>
<keyword evidence="6" id="KW-1185">Reference proteome</keyword>
<dbReference type="PANTHER" id="PTHR42939:SF1">
    <property type="entry name" value="ABC TRANSPORTER ATP-BINDING PROTEIN ALBC-RELATED"/>
    <property type="match status" value="1"/>
</dbReference>
<accession>A0ABQ2H486</accession>
<evidence type="ECO:0000259" key="4">
    <source>
        <dbReference type="SMART" id="SM00382"/>
    </source>
</evidence>
<dbReference type="Proteomes" id="UP000616499">
    <property type="component" value="Unassembled WGS sequence"/>
</dbReference>
<name>A0ABQ2H486_9PSED</name>
<evidence type="ECO:0000313" key="6">
    <source>
        <dbReference type="Proteomes" id="UP000616499"/>
    </source>
</evidence>
<feature type="domain" description="AAA+ ATPase" evidence="4">
    <location>
        <begin position="27"/>
        <end position="204"/>
    </location>
</feature>
<keyword evidence="2" id="KW-0547">Nucleotide-binding</keyword>
<dbReference type="InterPro" id="IPR003593">
    <property type="entry name" value="AAA+_ATPase"/>
</dbReference>
<gene>
    <name evidence="5" type="ORF">GCM10009425_44940</name>
</gene>
<dbReference type="SUPFAM" id="SSF52540">
    <property type="entry name" value="P-loop containing nucleoside triphosphate hydrolases"/>
    <property type="match status" value="1"/>
</dbReference>
<proteinExistence type="predicted"/>
<evidence type="ECO:0000256" key="2">
    <source>
        <dbReference type="ARBA" id="ARBA00022741"/>
    </source>
</evidence>
<evidence type="ECO:0000256" key="1">
    <source>
        <dbReference type="ARBA" id="ARBA00022448"/>
    </source>
</evidence>
<reference evidence="6" key="1">
    <citation type="journal article" date="2019" name="Int. J. Syst. Evol. Microbiol.">
        <title>The Global Catalogue of Microorganisms (GCM) 10K type strain sequencing project: providing services to taxonomists for standard genome sequencing and annotation.</title>
        <authorList>
            <consortium name="The Broad Institute Genomics Platform"/>
            <consortium name="The Broad Institute Genome Sequencing Center for Infectious Disease"/>
            <person name="Wu L."/>
            <person name="Ma J."/>
        </authorList>
    </citation>
    <scope>NUCLEOTIDE SEQUENCE [LARGE SCALE GENOMIC DNA]</scope>
    <source>
        <strain evidence="6">JCM 13501</strain>
    </source>
</reference>
<dbReference type="SMART" id="SM00382">
    <property type="entry name" value="AAA"/>
    <property type="match status" value="1"/>
</dbReference>
<dbReference type="RefSeq" id="WP_188868385.1">
    <property type="nucleotide sequence ID" value="NZ_BMNW01000015.1"/>
</dbReference>
<comment type="caution">
    <text evidence="5">The sequence shown here is derived from an EMBL/GenBank/DDBJ whole genome shotgun (WGS) entry which is preliminary data.</text>
</comment>
<dbReference type="EMBL" id="BMNW01000015">
    <property type="protein sequence ID" value="GGM29389.1"/>
    <property type="molecule type" value="Genomic_DNA"/>
</dbReference>
<organism evidence="5 6">
    <name type="scientific">Pseudomonas asuensis</name>
    <dbReference type="NCBI Taxonomy" id="1825787"/>
    <lineage>
        <taxon>Bacteria</taxon>
        <taxon>Pseudomonadati</taxon>
        <taxon>Pseudomonadota</taxon>
        <taxon>Gammaproteobacteria</taxon>
        <taxon>Pseudomonadales</taxon>
        <taxon>Pseudomonadaceae</taxon>
        <taxon>Pseudomonas</taxon>
    </lineage>
</organism>
<dbReference type="Pfam" id="PF00005">
    <property type="entry name" value="ABC_tran"/>
    <property type="match status" value="1"/>
</dbReference>
<dbReference type="PANTHER" id="PTHR42939">
    <property type="entry name" value="ABC TRANSPORTER ATP-BINDING PROTEIN ALBC-RELATED"/>
    <property type="match status" value="1"/>
</dbReference>
<protein>
    <recommendedName>
        <fullName evidence="4">AAA+ ATPase domain-containing protein</fullName>
    </recommendedName>
</protein>
<sequence>MIVLAIEKLTLGYQKDPLFNQFSHAFTLGCHIIQGGNGVGKSTLLSAVSGSLPYKGRILVNGHELSENGVAARRSLGFVPDSTEFYPFVTGRQFAEFVFRAHKCGLAANQPRYEELIDRFNIRKYLNYSFSQMSLGTRKKFFIFTAMLLQPLLLVMDEPFNGLDDAASKELIELFDEYSRRSTILLTCHQPAIVECIKGIRWTLEEAPHAALTASQS</sequence>
<dbReference type="InterPro" id="IPR051782">
    <property type="entry name" value="ABC_Transporter_VariousFunc"/>
</dbReference>
<keyword evidence="1" id="KW-0813">Transport</keyword>
<dbReference type="InterPro" id="IPR027417">
    <property type="entry name" value="P-loop_NTPase"/>
</dbReference>